<dbReference type="Proteomes" id="UP000050164">
    <property type="component" value="Unassembled WGS sequence"/>
</dbReference>
<organism evidence="3 8">
    <name type="scientific">Mycobacterium tuberculosis</name>
    <dbReference type="NCBI Taxonomy" id="1773"/>
    <lineage>
        <taxon>Bacteria</taxon>
        <taxon>Bacillati</taxon>
        <taxon>Actinomycetota</taxon>
        <taxon>Actinomycetes</taxon>
        <taxon>Mycobacteriales</taxon>
        <taxon>Mycobacteriaceae</taxon>
        <taxon>Mycobacterium</taxon>
        <taxon>Mycobacterium tuberculosis complex</taxon>
    </lineage>
</organism>
<dbReference type="Proteomes" id="UP000046680">
    <property type="component" value="Unassembled WGS sequence"/>
</dbReference>
<evidence type="ECO:0000313" key="6">
    <source>
        <dbReference type="EMBL" id="CPA54956.1"/>
    </source>
</evidence>
<dbReference type="Proteomes" id="UP000048600">
    <property type="component" value="Unassembled WGS sequence"/>
</dbReference>
<evidence type="ECO:0000313" key="12">
    <source>
        <dbReference type="Proteomes" id="UP000050164"/>
    </source>
</evidence>
<evidence type="ECO:0000313" key="10">
    <source>
        <dbReference type="Proteomes" id="UP000046680"/>
    </source>
</evidence>
<evidence type="ECO:0000313" key="7">
    <source>
        <dbReference type="Proteomes" id="UP000039021"/>
    </source>
</evidence>
<evidence type="ECO:0000313" key="2">
    <source>
        <dbReference type="EMBL" id="CKQ85421.1"/>
    </source>
</evidence>
<dbReference type="EMBL" id="CHKL01000594">
    <property type="protein sequence ID" value="COX03994.1"/>
    <property type="molecule type" value="Genomic_DNA"/>
</dbReference>
<reference evidence="6" key="1">
    <citation type="submission" date="2015-03" db="EMBL/GenBank/DDBJ databases">
        <authorList>
            <consortium name="Pathogen Informatics"/>
            <person name="Murphy D."/>
        </authorList>
    </citation>
    <scope>NUCLEOTIDE SEQUENCE</scope>
    <source>
        <strain evidence="6">N09902308</strain>
    </source>
</reference>
<evidence type="ECO:0000313" key="1">
    <source>
        <dbReference type="EMBL" id="CFS19258.1"/>
    </source>
</evidence>
<gene>
    <name evidence="1" type="ORF">ERS007657_04487</name>
    <name evidence="3" type="ORF">ERS007661_02825</name>
    <name evidence="4" type="ORF">ERS007679_01474</name>
    <name evidence="6" type="ORF">ERS007739_04678</name>
    <name evidence="5" type="ORF">ERS007741_03677</name>
    <name evidence="2" type="ORF">ERS027659_00259</name>
</gene>
<dbReference type="EMBL" id="CNFT01000032">
    <property type="protein sequence ID" value="CKQ85421.1"/>
    <property type="molecule type" value="Genomic_DNA"/>
</dbReference>
<accession>A0A655FER0</accession>
<evidence type="ECO:0000313" key="11">
    <source>
        <dbReference type="Proteomes" id="UP000048600"/>
    </source>
</evidence>
<dbReference type="EMBL" id="CQQC01001083">
    <property type="protein sequence ID" value="CNV62334.1"/>
    <property type="molecule type" value="Genomic_DNA"/>
</dbReference>
<dbReference type="AlphaFoldDB" id="A0A655FER0"/>
<name>A0A655FER0_MYCTX</name>
<evidence type="ECO:0000313" key="9">
    <source>
        <dbReference type="Proteomes" id="UP000045842"/>
    </source>
</evidence>
<proteinExistence type="predicted"/>
<dbReference type="EMBL" id="CSBK01003068">
    <property type="protein sequence ID" value="CPA54956.1"/>
    <property type="molecule type" value="Genomic_DNA"/>
</dbReference>
<protein>
    <submittedName>
        <fullName evidence="3">Uncharacterized protein</fullName>
    </submittedName>
</protein>
<evidence type="ECO:0000313" key="8">
    <source>
        <dbReference type="Proteomes" id="UP000039217"/>
    </source>
</evidence>
<dbReference type="EMBL" id="CSAD01000159">
    <property type="protein sequence ID" value="COV27261.1"/>
    <property type="molecule type" value="Genomic_DNA"/>
</dbReference>
<evidence type="ECO:0000313" key="3">
    <source>
        <dbReference type="EMBL" id="CNV62334.1"/>
    </source>
</evidence>
<dbReference type="Proteomes" id="UP000039021">
    <property type="component" value="Unassembled WGS sequence"/>
</dbReference>
<evidence type="ECO:0000313" key="5">
    <source>
        <dbReference type="EMBL" id="COX03994.1"/>
    </source>
</evidence>
<reference evidence="7 8" key="2">
    <citation type="submission" date="2015-03" db="EMBL/GenBank/DDBJ databases">
        <authorList>
            <consortium name="Pathogen Informatics"/>
        </authorList>
    </citation>
    <scope>NUCLEOTIDE SEQUENCE [LARGE SCALE GENOMIC DNA]</scope>
    <source>
        <strain evidence="2 12">Bir 185</strain>
        <strain evidence="1 10">C09601061</strain>
        <strain evidence="3 8">D00501624</strain>
        <strain evidence="4 9">G09801536</strain>
        <strain evidence="7">N09902308</strain>
        <strain evidence="5 11">P00601463</strain>
    </source>
</reference>
<evidence type="ECO:0000313" key="4">
    <source>
        <dbReference type="EMBL" id="COV27261.1"/>
    </source>
</evidence>
<dbReference type="Proteomes" id="UP000039217">
    <property type="component" value="Unassembled WGS sequence"/>
</dbReference>
<sequence>MGIIGSLCVAYEVPAAMNEPTDPASLMPSCRICPTSLSL</sequence>
<dbReference type="EMBL" id="CGCX01003211">
    <property type="protein sequence ID" value="CFS19258.1"/>
    <property type="molecule type" value="Genomic_DNA"/>
</dbReference>
<dbReference type="Proteomes" id="UP000045842">
    <property type="component" value="Unassembled WGS sequence"/>
</dbReference>